<evidence type="ECO:0000256" key="2">
    <source>
        <dbReference type="ARBA" id="ARBA00004232"/>
    </source>
</evidence>
<keyword evidence="8 15" id="KW-1133">Transmembrane helix</keyword>
<evidence type="ECO:0000256" key="1">
    <source>
        <dbReference type="ARBA" id="ARBA00003440"/>
    </source>
</evidence>
<feature type="compositionally biased region" description="Polar residues" evidence="14">
    <location>
        <begin position="455"/>
        <end position="473"/>
    </location>
</feature>
<evidence type="ECO:0000256" key="7">
    <source>
        <dbReference type="ARBA" id="ARBA00022824"/>
    </source>
</evidence>
<keyword evidence="9 15" id="KW-0472">Membrane</keyword>
<evidence type="ECO:0000256" key="8">
    <source>
        <dbReference type="ARBA" id="ARBA00022989"/>
    </source>
</evidence>
<evidence type="ECO:0000256" key="10">
    <source>
        <dbReference type="ARBA" id="ARBA00023180"/>
    </source>
</evidence>
<sequence length="625" mass="70685">MRRRVVSIKKLPSKKNKTQTELPQTSNYLHVKLVCGWGLIVFLDAVVGFRLEYLYPAIMFLRSVIDSYKYQGLIFSLFFIMLVVYLDIICWTMLLGPWLFFMASACVWLELIRSWDSSFGYGSMLLWMLFLYVEVTQRLNFLPMPIVTLLRPFGAHCIGYPVVTMSFQLKHQLTHVIRQRQQRSVSEENSRCFEILCKALPVYEDDVSEEGSTGRVGGATPTSEDSPHTDAKGKSHVKLVSKATAGSNKNYSVNGKSQNSKGSAVNNNSISNKTVSVGGVVSKRDSSPTTKQDAKPPISPVGGVAPSLWKQGYVSEVGPLPNGGLIGNGDVIPRPSSGASKQLSQSTFGLKKQALVKAVPRTDLQQQMDAREKAAKSTESLQIELKEEKSLRTQLESDFSRLEKEVKRLQADLHASSLQEEEANQRVMVLLQQERLARTEAQRLRQETETLQNRLAKLSSSKSQDMGSISSLEDQLKHELSQRKRLESQLREQRSQASTQNHWSREELKELKDKLSKKERDLTSLQNEQQQLIKKNQSLLDTVTDKSKECMTLQEHTDQLKASLADETRVKIELFQYLSEARKKQEGLVDELKKKDKEIESLKQKLHHVVALHSTWTPSLSSPHH</sequence>
<keyword evidence="17" id="KW-1185">Reference proteome</keyword>
<dbReference type="STRING" id="400682.A0A1X7U621"/>
<comment type="subcellular location">
    <subcellularLocation>
        <location evidence="2">Nucleus membrane</location>
        <topology evidence="2">Multi-pass membrane protein</topology>
    </subcellularLocation>
    <subcellularLocation>
        <location evidence="3">Rough endoplasmic reticulum membrane</location>
        <topology evidence="3">Multi-pass membrane protein</topology>
    </subcellularLocation>
</comment>
<accession>A0A1X7U621</accession>
<evidence type="ECO:0000256" key="11">
    <source>
        <dbReference type="ARBA" id="ARBA00023242"/>
    </source>
</evidence>
<feature type="compositionally biased region" description="Basic and acidic residues" evidence="14">
    <location>
        <begin position="474"/>
        <end position="494"/>
    </location>
</feature>
<dbReference type="AlphaFoldDB" id="A0A1X7U621"/>
<dbReference type="Proteomes" id="UP000007879">
    <property type="component" value="Unassembled WGS sequence"/>
</dbReference>
<evidence type="ECO:0000256" key="13">
    <source>
        <dbReference type="SAM" id="Coils"/>
    </source>
</evidence>
<evidence type="ECO:0000256" key="15">
    <source>
        <dbReference type="SAM" id="Phobius"/>
    </source>
</evidence>
<dbReference type="InterPro" id="IPR019130">
    <property type="entry name" value="Macoilin"/>
</dbReference>
<keyword evidence="7" id="KW-0256">Endoplasmic reticulum</keyword>
<dbReference type="PANTHER" id="PTHR47464:SF2">
    <property type="entry name" value="MACOILIN"/>
    <property type="match status" value="1"/>
</dbReference>
<feature type="coiled-coil region" evidence="13">
    <location>
        <begin position="578"/>
        <end position="605"/>
    </location>
</feature>
<evidence type="ECO:0000256" key="4">
    <source>
        <dbReference type="ARBA" id="ARBA00021882"/>
    </source>
</evidence>
<evidence type="ECO:0000256" key="5">
    <source>
        <dbReference type="ARBA" id="ARBA00022553"/>
    </source>
</evidence>
<dbReference type="EnsemblMetazoa" id="Aqu2.1.23372_001">
    <property type="protein sequence ID" value="Aqu2.1.23372_001"/>
    <property type="gene ID" value="Aqu2.1.23372"/>
</dbReference>
<dbReference type="PANTHER" id="PTHR47464">
    <property type="entry name" value="MACOILIN"/>
    <property type="match status" value="1"/>
</dbReference>
<feature type="compositionally biased region" description="Polar residues" evidence="14">
    <location>
        <begin position="244"/>
        <end position="275"/>
    </location>
</feature>
<dbReference type="GO" id="GO:0031965">
    <property type="term" value="C:nuclear membrane"/>
    <property type="evidence" value="ECO:0007669"/>
    <property type="project" value="UniProtKB-SubCell"/>
</dbReference>
<dbReference type="GO" id="GO:0023041">
    <property type="term" value="P:neuronal signal transduction"/>
    <property type="evidence" value="ECO:0007669"/>
    <property type="project" value="InterPro"/>
</dbReference>
<keyword evidence="6 15" id="KW-0812">Transmembrane</keyword>
<dbReference type="OMA" id="KQRTACE"/>
<keyword evidence="13" id="KW-0175">Coiled coil</keyword>
<comment type="function">
    <text evidence="1">Plays a role in the regulation of neuronal activity.</text>
</comment>
<reference evidence="16" key="2">
    <citation type="submission" date="2017-05" db="UniProtKB">
        <authorList>
            <consortium name="EnsemblMetazoa"/>
        </authorList>
    </citation>
    <scope>IDENTIFICATION</scope>
</reference>
<dbReference type="EnsemblMetazoa" id="XM_011407637.2">
    <property type="protein sequence ID" value="XP_011405939.2"/>
    <property type="gene ID" value="LOC100638226"/>
</dbReference>
<evidence type="ECO:0000256" key="3">
    <source>
        <dbReference type="ARBA" id="ARBA00004269"/>
    </source>
</evidence>
<dbReference type="eggNOG" id="KOG1821">
    <property type="taxonomic scope" value="Eukaryota"/>
</dbReference>
<reference evidence="17" key="1">
    <citation type="journal article" date="2010" name="Nature">
        <title>The Amphimedon queenslandica genome and the evolution of animal complexity.</title>
        <authorList>
            <person name="Srivastava M."/>
            <person name="Simakov O."/>
            <person name="Chapman J."/>
            <person name="Fahey B."/>
            <person name="Gauthier M.E."/>
            <person name="Mitros T."/>
            <person name="Richards G.S."/>
            <person name="Conaco C."/>
            <person name="Dacre M."/>
            <person name="Hellsten U."/>
            <person name="Larroux C."/>
            <person name="Putnam N.H."/>
            <person name="Stanke M."/>
            <person name="Adamska M."/>
            <person name="Darling A."/>
            <person name="Degnan S.M."/>
            <person name="Oakley T.H."/>
            <person name="Plachetzki D.C."/>
            <person name="Zhai Y."/>
            <person name="Adamski M."/>
            <person name="Calcino A."/>
            <person name="Cummins S.F."/>
            <person name="Goodstein D.M."/>
            <person name="Harris C."/>
            <person name="Jackson D.J."/>
            <person name="Leys S.P."/>
            <person name="Shu S."/>
            <person name="Woodcroft B.J."/>
            <person name="Vervoort M."/>
            <person name="Kosik K.S."/>
            <person name="Manning G."/>
            <person name="Degnan B.M."/>
            <person name="Rokhsar D.S."/>
        </authorList>
    </citation>
    <scope>NUCLEOTIDE SEQUENCE [LARGE SCALE GENOMIC DNA]</scope>
</reference>
<gene>
    <name evidence="16" type="primary">100638226</name>
</gene>
<keyword evidence="10" id="KW-0325">Glycoprotein</keyword>
<keyword evidence="11" id="KW-0539">Nucleus</keyword>
<feature type="region of interest" description="Disordered" evidence="14">
    <location>
        <begin position="208"/>
        <end position="303"/>
    </location>
</feature>
<dbReference type="KEGG" id="aqu:100638226"/>
<organism evidence="16">
    <name type="scientific">Amphimedon queenslandica</name>
    <name type="common">Sponge</name>
    <dbReference type="NCBI Taxonomy" id="400682"/>
    <lineage>
        <taxon>Eukaryota</taxon>
        <taxon>Metazoa</taxon>
        <taxon>Porifera</taxon>
        <taxon>Demospongiae</taxon>
        <taxon>Heteroscleromorpha</taxon>
        <taxon>Haplosclerida</taxon>
        <taxon>Niphatidae</taxon>
        <taxon>Amphimedon</taxon>
    </lineage>
</organism>
<name>A0A1X7U621_AMPQE</name>
<dbReference type="InParanoid" id="A0A1X7U621"/>
<proteinExistence type="predicted"/>
<evidence type="ECO:0000256" key="14">
    <source>
        <dbReference type="SAM" id="MobiDB-lite"/>
    </source>
</evidence>
<evidence type="ECO:0000256" key="6">
    <source>
        <dbReference type="ARBA" id="ARBA00022692"/>
    </source>
</evidence>
<dbReference type="OrthoDB" id="10071111at2759"/>
<feature type="region of interest" description="Disordered" evidence="14">
    <location>
        <begin position="455"/>
        <end position="507"/>
    </location>
</feature>
<evidence type="ECO:0000256" key="12">
    <source>
        <dbReference type="ARBA" id="ARBA00031129"/>
    </source>
</evidence>
<dbReference type="Pfam" id="PF09726">
    <property type="entry name" value="Macoilin"/>
    <property type="match status" value="2"/>
</dbReference>
<evidence type="ECO:0000313" key="17">
    <source>
        <dbReference type="Proteomes" id="UP000007879"/>
    </source>
</evidence>
<keyword evidence="5" id="KW-0597">Phosphoprotein</keyword>
<protein>
    <recommendedName>
        <fullName evidence="4">Macoilin</fullName>
    </recommendedName>
    <alternativeName>
        <fullName evidence="12">Transmembrane protein 57</fullName>
    </alternativeName>
</protein>
<evidence type="ECO:0000256" key="9">
    <source>
        <dbReference type="ARBA" id="ARBA00023136"/>
    </source>
</evidence>
<evidence type="ECO:0000313" key="16">
    <source>
        <dbReference type="EnsemblMetazoa" id="Aqu2.1.23372_001"/>
    </source>
</evidence>
<dbReference type="GO" id="GO:0030867">
    <property type="term" value="C:rough endoplasmic reticulum membrane"/>
    <property type="evidence" value="ECO:0007669"/>
    <property type="project" value="UniProtKB-SubCell"/>
</dbReference>
<feature type="transmembrane region" description="Helical" evidence="15">
    <location>
        <begin position="68"/>
        <end position="86"/>
    </location>
</feature>